<dbReference type="HAMAP" id="MF_00099">
    <property type="entry name" value="CheB_chemtxs"/>
    <property type="match status" value="1"/>
</dbReference>
<comment type="function">
    <text evidence="4">May play the central regulatory role in sporulation. It may be an element of the effector pathway responsible for the activation of sporulation genes in response to nutritional stress. Spo0A may act in concert with spo0H (a sigma factor) to control the expression of some genes that are critical to the sporulation process.</text>
</comment>
<dbReference type="OrthoDB" id="9793421at2"/>
<dbReference type="SMART" id="SM00448">
    <property type="entry name" value="REC"/>
    <property type="match status" value="1"/>
</dbReference>
<keyword evidence="3 6" id="KW-0378">Hydrolase</keyword>
<keyword evidence="2 6" id="KW-0145">Chemotaxis</keyword>
<keyword evidence="12" id="KW-1185">Reference proteome</keyword>
<evidence type="ECO:0000259" key="9">
    <source>
        <dbReference type="PROSITE" id="PS50110"/>
    </source>
</evidence>
<dbReference type="GO" id="GO:0005737">
    <property type="term" value="C:cytoplasm"/>
    <property type="evidence" value="ECO:0007669"/>
    <property type="project" value="UniProtKB-SubCell"/>
</dbReference>
<evidence type="ECO:0000313" key="11">
    <source>
        <dbReference type="EMBL" id="PRR71649.1"/>
    </source>
</evidence>
<dbReference type="AlphaFoldDB" id="A0A2T0AR28"/>
<dbReference type="InterPro" id="IPR000673">
    <property type="entry name" value="Sig_transdc_resp-reg_Me-estase"/>
</dbReference>
<dbReference type="EC" id="3.5.1.44" evidence="6"/>
<dbReference type="Pfam" id="PF01339">
    <property type="entry name" value="CheB_methylest"/>
    <property type="match status" value="1"/>
</dbReference>
<organism evidence="11 12">
    <name type="scientific">Neomoorella humiferrea</name>
    <dbReference type="NCBI Taxonomy" id="676965"/>
    <lineage>
        <taxon>Bacteria</taxon>
        <taxon>Bacillati</taxon>
        <taxon>Bacillota</taxon>
        <taxon>Clostridia</taxon>
        <taxon>Neomoorellales</taxon>
        <taxon>Neomoorellaceae</taxon>
        <taxon>Neomoorella</taxon>
    </lineage>
</organism>
<name>A0A2T0AR28_9FIRM</name>
<dbReference type="CDD" id="cd16432">
    <property type="entry name" value="CheB_Rec"/>
    <property type="match status" value="1"/>
</dbReference>
<dbReference type="SUPFAM" id="SSF52738">
    <property type="entry name" value="Methylesterase CheB, C-terminal domain"/>
    <property type="match status" value="1"/>
</dbReference>
<evidence type="ECO:0000256" key="7">
    <source>
        <dbReference type="PROSITE-ProRule" id="PRU00050"/>
    </source>
</evidence>
<comment type="catalytic activity">
    <reaction evidence="6">
        <text>L-glutaminyl-[protein] + H2O = L-glutamyl-[protein] + NH4(+)</text>
        <dbReference type="Rhea" id="RHEA:16441"/>
        <dbReference type="Rhea" id="RHEA-COMP:10207"/>
        <dbReference type="Rhea" id="RHEA-COMP:10208"/>
        <dbReference type="ChEBI" id="CHEBI:15377"/>
        <dbReference type="ChEBI" id="CHEBI:28938"/>
        <dbReference type="ChEBI" id="CHEBI:29973"/>
        <dbReference type="ChEBI" id="CHEBI:30011"/>
        <dbReference type="EC" id="3.5.1.44"/>
    </reaction>
</comment>
<feature type="domain" description="Response regulatory" evidence="9">
    <location>
        <begin position="5"/>
        <end position="122"/>
    </location>
</feature>
<dbReference type="InterPro" id="IPR008248">
    <property type="entry name" value="CheB-like"/>
</dbReference>
<comment type="catalytic activity">
    <reaction evidence="5 6">
        <text>[protein]-L-glutamate 5-O-methyl ester + H2O = L-glutamyl-[protein] + methanol + H(+)</text>
        <dbReference type="Rhea" id="RHEA:23236"/>
        <dbReference type="Rhea" id="RHEA-COMP:10208"/>
        <dbReference type="Rhea" id="RHEA-COMP:10311"/>
        <dbReference type="ChEBI" id="CHEBI:15377"/>
        <dbReference type="ChEBI" id="CHEBI:15378"/>
        <dbReference type="ChEBI" id="CHEBI:17790"/>
        <dbReference type="ChEBI" id="CHEBI:29973"/>
        <dbReference type="ChEBI" id="CHEBI:82795"/>
        <dbReference type="EC" id="3.1.1.61"/>
    </reaction>
</comment>
<comment type="caution">
    <text evidence="11">The sequence shown here is derived from an EMBL/GenBank/DDBJ whole genome shotgun (WGS) entry which is preliminary data.</text>
</comment>
<dbReference type="Proteomes" id="UP000238415">
    <property type="component" value="Unassembled WGS sequence"/>
</dbReference>
<feature type="modified residue" description="4-aspartylphosphate" evidence="6 8">
    <location>
        <position position="56"/>
    </location>
</feature>
<evidence type="ECO:0000259" key="10">
    <source>
        <dbReference type="PROSITE" id="PS50122"/>
    </source>
</evidence>
<reference evidence="11 12" key="1">
    <citation type="submission" date="2018-03" db="EMBL/GenBank/DDBJ databases">
        <title>Genome sequence of Moorella humiferrea DSM 23265.</title>
        <authorList>
            <person name="Poehlein A."/>
            <person name="Daniel R."/>
        </authorList>
    </citation>
    <scope>NUCLEOTIDE SEQUENCE [LARGE SCALE GENOMIC DNA]</scope>
    <source>
        <strain evidence="11 12">DSM 23265</strain>
    </source>
</reference>
<feature type="domain" description="CheB-type methylesterase" evidence="10">
    <location>
        <begin position="155"/>
        <end position="355"/>
    </location>
</feature>
<keyword evidence="6 8" id="KW-0597">Phosphoprotein</keyword>
<dbReference type="RefSeq" id="WP_106005593.1">
    <property type="nucleotide sequence ID" value="NZ_PVXM01000033.1"/>
</dbReference>
<dbReference type="InterPro" id="IPR001789">
    <property type="entry name" value="Sig_transdc_resp-reg_receiver"/>
</dbReference>
<evidence type="ECO:0000313" key="12">
    <source>
        <dbReference type="Proteomes" id="UP000238415"/>
    </source>
</evidence>
<dbReference type="InterPro" id="IPR011006">
    <property type="entry name" value="CheY-like_superfamily"/>
</dbReference>
<comment type="PTM">
    <text evidence="6">Phosphorylated by CheA. Phosphorylation of the N-terminal regulatory domain activates the methylesterase activity.</text>
</comment>
<comment type="function">
    <text evidence="6">Involved in chemotaxis. Part of a chemotaxis signal transduction system that modulates chemotaxis in response to various stimuli. Catalyzes the demethylation of specific methylglutamate residues introduced into the chemoreceptors (methyl-accepting chemotaxis proteins or MCP) by CheR. Also mediates the irreversible deamidation of specific glutamine residues to glutamic acid.</text>
</comment>
<dbReference type="GO" id="GO:0008984">
    <property type="term" value="F:protein-glutamate methylesterase activity"/>
    <property type="evidence" value="ECO:0007669"/>
    <property type="project" value="UniProtKB-UniRule"/>
</dbReference>
<feature type="active site" evidence="6 7">
    <location>
        <position position="200"/>
    </location>
</feature>
<sequence length="355" mass="38313">MKTIRVLVVDDSAFMRRVIRQILEGAPDIEVVDVARDGQEGVEKAITLQPDVVTLDINMPHMDGLTALQHITSKTTAKVVMISSLTQEDALITFEALELGAVDFIAKPDGTISLGISRLADEIIGKVRAAARARVRRRTPGRKVPRVEKKVAEKPGAAASVAGLDWVVMIGVSTGGPRTLEDILPHLPGDLPAGVVVVQHMPPRFTASLAQRLDQYSKLHICEAQEGMKLSNGLAVIAPGGYHLMFRRQGSGLTCCLSLKPEDAQFRPSVDVTLHALMKAYDPRRTIGVLLTGMGDDGAEAMVELRRRGGWTVAESEETAVVWGMPRAAIERGGADVVAPSYQIADIIRRKVGGR</sequence>
<accession>A0A2T0AR28</accession>
<evidence type="ECO:0000256" key="4">
    <source>
        <dbReference type="ARBA" id="ARBA00024867"/>
    </source>
</evidence>
<evidence type="ECO:0000256" key="8">
    <source>
        <dbReference type="PROSITE-ProRule" id="PRU00169"/>
    </source>
</evidence>
<dbReference type="PROSITE" id="PS50122">
    <property type="entry name" value="CHEB"/>
    <property type="match status" value="1"/>
</dbReference>
<evidence type="ECO:0000256" key="3">
    <source>
        <dbReference type="ARBA" id="ARBA00022801"/>
    </source>
</evidence>
<dbReference type="NCBIfam" id="NF001965">
    <property type="entry name" value="PRK00742.1"/>
    <property type="match status" value="1"/>
</dbReference>
<evidence type="ECO:0000256" key="1">
    <source>
        <dbReference type="ARBA" id="ARBA00022490"/>
    </source>
</evidence>
<evidence type="ECO:0000256" key="6">
    <source>
        <dbReference type="HAMAP-Rule" id="MF_00099"/>
    </source>
</evidence>
<dbReference type="CDD" id="cd17541">
    <property type="entry name" value="REC_CheB-like"/>
    <property type="match status" value="1"/>
</dbReference>
<proteinExistence type="inferred from homology"/>
<feature type="active site" evidence="6 7">
    <location>
        <position position="297"/>
    </location>
</feature>
<dbReference type="PANTHER" id="PTHR42872">
    <property type="entry name" value="PROTEIN-GLUTAMATE METHYLESTERASE/PROTEIN-GLUTAMINE GLUTAMINASE"/>
    <property type="match status" value="1"/>
</dbReference>
<dbReference type="Gene3D" id="3.40.50.2300">
    <property type="match status" value="1"/>
</dbReference>
<gene>
    <name evidence="11" type="primary">cheB_2</name>
    <name evidence="6" type="synonym">cheB</name>
    <name evidence="11" type="ORF">MOHU_16330</name>
</gene>
<dbReference type="GO" id="GO:0006935">
    <property type="term" value="P:chemotaxis"/>
    <property type="evidence" value="ECO:0007669"/>
    <property type="project" value="UniProtKB-UniRule"/>
</dbReference>
<evidence type="ECO:0000256" key="2">
    <source>
        <dbReference type="ARBA" id="ARBA00022500"/>
    </source>
</evidence>
<dbReference type="InterPro" id="IPR035909">
    <property type="entry name" value="CheB_C"/>
</dbReference>
<dbReference type="PANTHER" id="PTHR42872:SF6">
    <property type="entry name" value="PROTEIN-GLUTAMATE METHYLESTERASE_PROTEIN-GLUTAMINE GLUTAMINASE"/>
    <property type="match status" value="1"/>
</dbReference>
<dbReference type="GO" id="GO:0050568">
    <property type="term" value="F:protein-glutamine glutaminase activity"/>
    <property type="evidence" value="ECO:0007669"/>
    <property type="project" value="UniProtKB-UniRule"/>
</dbReference>
<dbReference type="EMBL" id="PVXM01000033">
    <property type="protein sequence ID" value="PRR71649.1"/>
    <property type="molecule type" value="Genomic_DNA"/>
</dbReference>
<evidence type="ECO:0000256" key="5">
    <source>
        <dbReference type="ARBA" id="ARBA00048267"/>
    </source>
</evidence>
<dbReference type="SUPFAM" id="SSF52172">
    <property type="entry name" value="CheY-like"/>
    <property type="match status" value="1"/>
</dbReference>
<protein>
    <recommendedName>
        <fullName evidence="6">Protein-glutamate methylesterase/protein-glutamine glutaminase</fullName>
        <ecNumber evidence="6">3.1.1.61</ecNumber>
        <ecNumber evidence="6">3.5.1.44</ecNumber>
    </recommendedName>
</protein>
<dbReference type="EC" id="3.1.1.61" evidence="6"/>
<comment type="subcellular location">
    <subcellularLocation>
        <location evidence="6">Cytoplasm</location>
    </subcellularLocation>
</comment>
<feature type="active site" evidence="6 7">
    <location>
        <position position="173"/>
    </location>
</feature>
<comment type="similarity">
    <text evidence="6">Belongs to the CheB family.</text>
</comment>
<dbReference type="PIRSF" id="PIRSF000876">
    <property type="entry name" value="RR_chemtxs_CheB"/>
    <property type="match status" value="1"/>
</dbReference>
<dbReference type="Pfam" id="PF00072">
    <property type="entry name" value="Response_reg"/>
    <property type="match status" value="1"/>
</dbReference>
<keyword evidence="1 6" id="KW-0963">Cytoplasm</keyword>
<dbReference type="GO" id="GO:0000156">
    <property type="term" value="F:phosphorelay response regulator activity"/>
    <property type="evidence" value="ECO:0007669"/>
    <property type="project" value="InterPro"/>
</dbReference>
<comment type="domain">
    <text evidence="6">Contains a C-terminal catalytic domain, and an N-terminal region which modulates catalytic activity.</text>
</comment>
<dbReference type="Gene3D" id="3.40.50.180">
    <property type="entry name" value="Methylesterase CheB, C-terminal domain"/>
    <property type="match status" value="1"/>
</dbReference>
<dbReference type="PROSITE" id="PS50110">
    <property type="entry name" value="RESPONSE_REGULATORY"/>
    <property type="match status" value="1"/>
</dbReference>